<dbReference type="InterPro" id="IPR046628">
    <property type="entry name" value="DUF6740"/>
</dbReference>
<feature type="transmembrane region" description="Helical" evidence="1">
    <location>
        <begin position="43"/>
        <end position="61"/>
    </location>
</feature>
<dbReference type="Proteomes" id="UP000541610">
    <property type="component" value="Unassembled WGS sequence"/>
</dbReference>
<feature type="transmembrane region" description="Helical" evidence="1">
    <location>
        <begin position="217"/>
        <end position="240"/>
    </location>
</feature>
<organism evidence="3 4">
    <name type="scientific">Perkinsus olseni</name>
    <name type="common">Perkinsus atlanticus</name>
    <dbReference type="NCBI Taxonomy" id="32597"/>
    <lineage>
        <taxon>Eukaryota</taxon>
        <taxon>Sar</taxon>
        <taxon>Alveolata</taxon>
        <taxon>Perkinsozoa</taxon>
        <taxon>Perkinsea</taxon>
        <taxon>Perkinsida</taxon>
        <taxon>Perkinsidae</taxon>
        <taxon>Perkinsus</taxon>
    </lineage>
</organism>
<dbReference type="PANTHER" id="PTHR35982:SF1">
    <property type="entry name" value="SPIROCYCLASE, AVEC FAMILY"/>
    <property type="match status" value="1"/>
</dbReference>
<dbReference type="AlphaFoldDB" id="A0A7J6NKC5"/>
<keyword evidence="1" id="KW-0812">Transmembrane</keyword>
<dbReference type="EMBL" id="JABANP010000318">
    <property type="protein sequence ID" value="KAF4684329.1"/>
    <property type="molecule type" value="Genomic_DNA"/>
</dbReference>
<dbReference type="InterPro" id="IPR056704">
    <property type="entry name" value="DUF7802"/>
</dbReference>
<evidence type="ECO:0000313" key="4">
    <source>
        <dbReference type="Proteomes" id="UP000541610"/>
    </source>
</evidence>
<protein>
    <recommendedName>
        <fullName evidence="2">DUF7802 domain-containing protein</fullName>
    </recommendedName>
</protein>
<evidence type="ECO:0000256" key="1">
    <source>
        <dbReference type="SAM" id="Phobius"/>
    </source>
</evidence>
<keyword evidence="1" id="KW-1133">Transmembrane helix</keyword>
<dbReference type="Pfam" id="PF25085">
    <property type="entry name" value="DUF7802"/>
    <property type="match status" value="1"/>
</dbReference>
<feature type="transmembrane region" description="Helical" evidence="1">
    <location>
        <begin position="154"/>
        <end position="176"/>
    </location>
</feature>
<feature type="transmembrane region" description="Helical" evidence="1">
    <location>
        <begin position="188"/>
        <end position="210"/>
    </location>
</feature>
<evidence type="ECO:0000259" key="2">
    <source>
        <dbReference type="Pfam" id="PF25085"/>
    </source>
</evidence>
<feature type="domain" description="DUF7802" evidence="2">
    <location>
        <begin position="32"/>
        <end position="202"/>
    </location>
</feature>
<name>A0A7J6NKC5_PEROL</name>
<reference evidence="3 4" key="1">
    <citation type="submission" date="2020-04" db="EMBL/GenBank/DDBJ databases">
        <title>Perkinsus olseni comparative genomics.</title>
        <authorList>
            <person name="Bogema D.R."/>
        </authorList>
    </citation>
    <scope>NUCLEOTIDE SEQUENCE [LARGE SCALE GENOMIC DNA]</scope>
    <source>
        <strain evidence="3">00978-12</strain>
    </source>
</reference>
<accession>A0A7J6NKC5</accession>
<keyword evidence="1" id="KW-0472">Membrane</keyword>
<sequence>MVATSVAAVLSTGENVVFPTPVYDSPILTIYNPYELWKLNPSYIAAEYFYFIFAAAAFYHAFTHRKAGNSLGLWLGCLFSGAIVELFTILSPQIGNFYHTQASVMVAGRTEPLYMLLGCYGGIQYLAVQLAFTTAPDVDQSLFRKLGLSLLSGVLLEDIFGPLLDIIGAHMLWWVWHESDKLYEGKISGVPIASSFWILSETACIGLVYSCMRLRSALSISVTMAMMVPLLLNVPFMVLYHPIVELYGRPEMPLVERLINGEAVFIGSRASSADTKPMPLCSSRTLEDDGWTFRGISEKDGMEVNEWFKQSFDGVDQSTGANYSAIYMANLGPDTWTLYMDKKNQKPIRIVATNGRHGHVVHQEMRILSFEKRDHHLAVEDARQRMYELYQVSPPEGALFSATEADDDHDNEATEDDSSFSNLRASLLSGYIPPYSSEVPKATPGWHAADCAHLK</sequence>
<feature type="transmembrane region" description="Helical" evidence="1">
    <location>
        <begin position="114"/>
        <end position="133"/>
    </location>
</feature>
<feature type="transmembrane region" description="Helical" evidence="1">
    <location>
        <begin position="73"/>
        <end position="94"/>
    </location>
</feature>
<dbReference type="OrthoDB" id="188749at2759"/>
<evidence type="ECO:0000313" key="3">
    <source>
        <dbReference type="EMBL" id="KAF4684329.1"/>
    </source>
</evidence>
<comment type="caution">
    <text evidence="3">The sequence shown here is derived from an EMBL/GenBank/DDBJ whole genome shotgun (WGS) entry which is preliminary data.</text>
</comment>
<dbReference type="PANTHER" id="PTHR35982">
    <property type="entry name" value="AGAP005361-PA"/>
    <property type="match status" value="1"/>
</dbReference>
<dbReference type="Pfam" id="PF20525">
    <property type="entry name" value="DUF6740"/>
    <property type="match status" value="1"/>
</dbReference>
<proteinExistence type="predicted"/>
<gene>
    <name evidence="3" type="ORF">FOZ60_007990</name>
</gene>